<keyword evidence="2" id="KW-0677">Repeat</keyword>
<dbReference type="Proteomes" id="UP000886998">
    <property type="component" value="Unassembled WGS sequence"/>
</dbReference>
<dbReference type="SUPFAM" id="SSF50978">
    <property type="entry name" value="WD40 repeat-like"/>
    <property type="match status" value="1"/>
</dbReference>
<dbReference type="AlphaFoldDB" id="A0A8X6XYQ3"/>
<organism evidence="4 5">
    <name type="scientific">Trichonephila inaurata madagascariensis</name>
    <dbReference type="NCBI Taxonomy" id="2747483"/>
    <lineage>
        <taxon>Eukaryota</taxon>
        <taxon>Metazoa</taxon>
        <taxon>Ecdysozoa</taxon>
        <taxon>Arthropoda</taxon>
        <taxon>Chelicerata</taxon>
        <taxon>Arachnida</taxon>
        <taxon>Araneae</taxon>
        <taxon>Araneomorphae</taxon>
        <taxon>Entelegynae</taxon>
        <taxon>Araneoidea</taxon>
        <taxon>Nephilidae</taxon>
        <taxon>Trichonephila</taxon>
        <taxon>Trichonephila inaurata</taxon>
    </lineage>
</organism>
<sequence>MTQNLTDDSDIINLDCEKTAEEKNAENEVECICLDDSDSEAKDQPISLESPQDDIIILSSVPQEKTDYVPLEKTDYVPQEKTDYAPQEKIDYLHLDSSDTDDEQESIQNSVNNLLNSAAIINDIECGPPKPSTTNLKTADLPQSSDILFKEKRSFSDLKSTNKGSFDVKNEKYLSYIDITEDSSPSSKRLKSNSPSISSVTLCETEEKDPREFMYRRDLRIRNLARKKVISGIPSELYKTFKTHEKSVSSIGWCAVPYSHLLLSSSLDCTVKLWDMYSCERPLNTFKLDLPVRAAVWSKTGEEVIAGGFGKKAHVFDALSGREYIQYDVYNNVSCIAIHPFIEDVFLCGTQDAILGFDLRVNSKLPVRTYLDKFGEVLDIGFLNRDDFVCCTSDVGHDSGDRTIMVWDFNSGSILSNQIYLERYSCPSLKVNCHDSSFIVQSNGDYLVAFSSRKPYKVRNMRFSGHKVWGYAVECDVSPDGKYVASGDAGGCVHFYNYSDASPVKVLTIKPDVPTNKIRWHPVLSSTMAIATWDGQVHLCK</sequence>
<dbReference type="OrthoDB" id="256303at2759"/>
<protein>
    <submittedName>
        <fullName evidence="4">WD repeat-containing protein 25</fullName>
    </submittedName>
</protein>
<dbReference type="SMART" id="SM00320">
    <property type="entry name" value="WD40"/>
    <property type="match status" value="5"/>
</dbReference>
<dbReference type="PANTHER" id="PTHR44566:SF1">
    <property type="entry name" value="WD REPEAT-CONTAINING PROTEIN 25"/>
    <property type="match status" value="1"/>
</dbReference>
<dbReference type="InterPro" id="IPR019775">
    <property type="entry name" value="WD40_repeat_CS"/>
</dbReference>
<dbReference type="PROSITE" id="PS50294">
    <property type="entry name" value="WD_REPEATS_REGION"/>
    <property type="match status" value="1"/>
</dbReference>
<keyword evidence="1 3" id="KW-0853">WD repeat</keyword>
<dbReference type="PANTHER" id="PTHR44566">
    <property type="entry name" value="TRANSDUCIN/WD40 REPEAT-LIKE SUPERFAMILY PROTEIN"/>
    <property type="match status" value="1"/>
</dbReference>
<dbReference type="InterPro" id="IPR036322">
    <property type="entry name" value="WD40_repeat_dom_sf"/>
</dbReference>
<accession>A0A8X6XYQ3</accession>
<proteinExistence type="predicted"/>
<comment type="caution">
    <text evidence="4">The sequence shown here is derived from an EMBL/GenBank/DDBJ whole genome shotgun (WGS) entry which is preliminary data.</text>
</comment>
<evidence type="ECO:0000313" key="5">
    <source>
        <dbReference type="Proteomes" id="UP000886998"/>
    </source>
</evidence>
<dbReference type="InterPro" id="IPR001680">
    <property type="entry name" value="WD40_rpt"/>
</dbReference>
<name>A0A8X6XYQ3_9ARAC</name>
<gene>
    <name evidence="4" type="primary">Wdr25</name>
    <name evidence="4" type="ORF">TNIN_444981</name>
</gene>
<evidence type="ECO:0000313" key="4">
    <source>
        <dbReference type="EMBL" id="GFY61030.1"/>
    </source>
</evidence>
<dbReference type="InterPro" id="IPR053053">
    <property type="entry name" value="WD_repeat_protein"/>
</dbReference>
<reference evidence="4" key="1">
    <citation type="submission" date="2020-08" db="EMBL/GenBank/DDBJ databases">
        <title>Multicomponent nature underlies the extraordinary mechanical properties of spider dragline silk.</title>
        <authorList>
            <person name="Kono N."/>
            <person name="Nakamura H."/>
            <person name="Mori M."/>
            <person name="Yoshida Y."/>
            <person name="Ohtoshi R."/>
            <person name="Malay A.D."/>
            <person name="Moran D.A.P."/>
            <person name="Tomita M."/>
            <person name="Numata K."/>
            <person name="Arakawa K."/>
        </authorList>
    </citation>
    <scope>NUCLEOTIDE SEQUENCE</scope>
</reference>
<dbReference type="Pfam" id="PF00400">
    <property type="entry name" value="WD40"/>
    <property type="match status" value="2"/>
</dbReference>
<dbReference type="Gene3D" id="2.130.10.10">
    <property type="entry name" value="YVTN repeat-like/Quinoprotein amine dehydrogenase"/>
    <property type="match status" value="1"/>
</dbReference>
<dbReference type="PROSITE" id="PS00678">
    <property type="entry name" value="WD_REPEATS_1"/>
    <property type="match status" value="1"/>
</dbReference>
<keyword evidence="5" id="KW-1185">Reference proteome</keyword>
<dbReference type="PROSITE" id="PS50082">
    <property type="entry name" value="WD_REPEATS_2"/>
    <property type="match status" value="1"/>
</dbReference>
<dbReference type="InterPro" id="IPR015943">
    <property type="entry name" value="WD40/YVTN_repeat-like_dom_sf"/>
</dbReference>
<evidence type="ECO:0000256" key="1">
    <source>
        <dbReference type="ARBA" id="ARBA00022574"/>
    </source>
</evidence>
<feature type="repeat" description="WD" evidence="3">
    <location>
        <begin position="241"/>
        <end position="276"/>
    </location>
</feature>
<evidence type="ECO:0000256" key="2">
    <source>
        <dbReference type="ARBA" id="ARBA00022737"/>
    </source>
</evidence>
<evidence type="ECO:0000256" key="3">
    <source>
        <dbReference type="PROSITE-ProRule" id="PRU00221"/>
    </source>
</evidence>
<dbReference type="EMBL" id="BMAV01013383">
    <property type="protein sequence ID" value="GFY61030.1"/>
    <property type="molecule type" value="Genomic_DNA"/>
</dbReference>